<dbReference type="RefSeq" id="WP_125054413.1">
    <property type="nucleotide sequence ID" value="NZ_BHZD01000001.1"/>
</dbReference>
<dbReference type="Proteomes" id="UP000286746">
    <property type="component" value="Unassembled WGS sequence"/>
</dbReference>
<comment type="caution">
    <text evidence="1">The sequence shown here is derived from an EMBL/GenBank/DDBJ whole genome shotgun (WGS) entry which is preliminary data.</text>
</comment>
<sequence>MPPIDPRAVVGPLAPPGCPSCRDRRRLWKDTSDSGRAPETWHWWCSGCRQTFEPTPQHKRFYM</sequence>
<keyword evidence="2" id="KW-1185">Reference proteome</keyword>
<gene>
    <name evidence="1" type="ORF">GKJPGBOP_02927</name>
</gene>
<reference evidence="1 2" key="1">
    <citation type="submission" date="2018-11" db="EMBL/GenBank/DDBJ databases">
        <title>Whole genome sequence of Streptomyces paromomycinus NBRC 15454(T).</title>
        <authorList>
            <person name="Komaki H."/>
            <person name="Tamura T."/>
        </authorList>
    </citation>
    <scope>NUCLEOTIDE SEQUENCE [LARGE SCALE GENOMIC DNA]</scope>
    <source>
        <strain evidence="1 2">NBRC 15454</strain>
    </source>
</reference>
<protein>
    <submittedName>
        <fullName evidence="1">Uncharacterized protein</fullName>
    </submittedName>
</protein>
<accession>A0A401W1Q0</accession>
<evidence type="ECO:0000313" key="1">
    <source>
        <dbReference type="EMBL" id="GCD43247.1"/>
    </source>
</evidence>
<proteinExistence type="predicted"/>
<organism evidence="1 2">
    <name type="scientific">Streptomyces paromomycinus</name>
    <name type="common">Streptomyces rimosus subsp. paromomycinus</name>
    <dbReference type="NCBI Taxonomy" id="92743"/>
    <lineage>
        <taxon>Bacteria</taxon>
        <taxon>Bacillati</taxon>
        <taxon>Actinomycetota</taxon>
        <taxon>Actinomycetes</taxon>
        <taxon>Kitasatosporales</taxon>
        <taxon>Streptomycetaceae</taxon>
        <taxon>Streptomyces</taxon>
    </lineage>
</organism>
<evidence type="ECO:0000313" key="2">
    <source>
        <dbReference type="Proteomes" id="UP000286746"/>
    </source>
</evidence>
<dbReference type="EMBL" id="BHZD01000001">
    <property type="protein sequence ID" value="GCD43247.1"/>
    <property type="molecule type" value="Genomic_DNA"/>
</dbReference>
<name>A0A401W1Q0_STREY</name>
<dbReference type="AlphaFoldDB" id="A0A401W1Q0"/>